<protein>
    <submittedName>
        <fullName evidence="1">Gamma-glutamyl phosphate reductase</fullName>
    </submittedName>
</protein>
<gene>
    <name evidence="1" type="ORF">NCTC11951_00646</name>
</gene>
<dbReference type="Proteomes" id="UP000275504">
    <property type="component" value="Chromosome"/>
</dbReference>
<accession>A0A448J946</accession>
<evidence type="ECO:0000313" key="1">
    <source>
        <dbReference type="EMBL" id="VEG61161.1"/>
    </source>
</evidence>
<dbReference type="EMBL" id="LR134359">
    <property type="protein sequence ID" value="VEG61161.1"/>
    <property type="molecule type" value="Genomic_DNA"/>
</dbReference>
<dbReference type="InterPro" id="IPR016162">
    <property type="entry name" value="Ald_DH_N"/>
</dbReference>
<proteinExistence type="predicted"/>
<dbReference type="AlphaFoldDB" id="A0A448J946"/>
<organism evidence="1 2">
    <name type="scientific">Campylobacter jejuni subsp. doylei</name>
    <dbReference type="NCBI Taxonomy" id="32021"/>
    <lineage>
        <taxon>Bacteria</taxon>
        <taxon>Pseudomonadati</taxon>
        <taxon>Campylobacterota</taxon>
        <taxon>Epsilonproteobacteria</taxon>
        <taxon>Campylobacterales</taxon>
        <taxon>Campylobacteraceae</taxon>
        <taxon>Campylobacter</taxon>
    </lineage>
</organism>
<dbReference type="GO" id="GO:0016491">
    <property type="term" value="F:oxidoreductase activity"/>
    <property type="evidence" value="ECO:0007669"/>
    <property type="project" value="InterPro"/>
</dbReference>
<evidence type="ECO:0000313" key="2">
    <source>
        <dbReference type="Proteomes" id="UP000275504"/>
    </source>
</evidence>
<dbReference type="Gene3D" id="3.40.605.10">
    <property type="entry name" value="Aldehyde Dehydrogenase, Chain A, domain 1"/>
    <property type="match status" value="1"/>
</dbReference>
<reference evidence="1 2" key="1">
    <citation type="submission" date="2018-12" db="EMBL/GenBank/DDBJ databases">
        <authorList>
            <consortium name="Pathogen Informatics"/>
        </authorList>
    </citation>
    <scope>NUCLEOTIDE SEQUENCE [LARGE SCALE GENOMIC DNA]</scope>
    <source>
        <strain evidence="1 2">NCTC11951</strain>
    </source>
</reference>
<sequence>MRNLQGKFGFGGEVGISTSKLHARSYVSGEGQIRE</sequence>
<name>A0A448J946_CAMJU</name>